<feature type="compositionally biased region" description="Low complexity" evidence="1">
    <location>
        <begin position="21"/>
        <end position="37"/>
    </location>
</feature>
<keyword evidence="3" id="KW-1185">Reference proteome</keyword>
<gene>
    <name evidence="2" type="ORF">CSOJ01_15884</name>
</gene>
<feature type="region of interest" description="Disordered" evidence="1">
    <location>
        <begin position="1"/>
        <end position="48"/>
    </location>
</feature>
<evidence type="ECO:0000313" key="3">
    <source>
        <dbReference type="Proteomes" id="UP000652219"/>
    </source>
</evidence>
<feature type="region of interest" description="Disordered" evidence="1">
    <location>
        <begin position="60"/>
        <end position="92"/>
    </location>
</feature>
<proteinExistence type="predicted"/>
<accession>A0A8H6ILA4</accession>
<evidence type="ECO:0000256" key="1">
    <source>
        <dbReference type="SAM" id="MobiDB-lite"/>
    </source>
</evidence>
<comment type="caution">
    <text evidence="2">The sequence shown here is derived from an EMBL/GenBank/DDBJ whole genome shotgun (WGS) entry which is preliminary data.</text>
</comment>
<feature type="compositionally biased region" description="Polar residues" evidence="1">
    <location>
        <begin position="81"/>
        <end position="92"/>
    </location>
</feature>
<name>A0A8H6ILA4_9PEZI</name>
<reference evidence="2 3" key="1">
    <citation type="journal article" date="2020" name="Phytopathology">
        <title>Genome Sequence Resources of Colletotrichum truncatum, C. plurivorum, C. musicola, and C. sojae: Four Species Pathogenic to Soybean (Glycine max).</title>
        <authorList>
            <person name="Rogerio F."/>
            <person name="Boufleur T.R."/>
            <person name="Ciampi-Guillardi M."/>
            <person name="Sukno S.A."/>
            <person name="Thon M.R."/>
            <person name="Massola Junior N.S."/>
            <person name="Baroncelli R."/>
        </authorList>
    </citation>
    <scope>NUCLEOTIDE SEQUENCE [LARGE SCALE GENOMIC DNA]</scope>
    <source>
        <strain evidence="2 3">LFN0009</strain>
    </source>
</reference>
<sequence length="92" mass="9600">MSAPNDGYGQHNQKPQPPYADQPQDGCDAQAPQPAAADHGKKKNKADATHAYEFGTGANFTAAGAPMQGSGGMYGMPQPQTPAYESYSLQDA</sequence>
<protein>
    <submittedName>
        <fullName evidence="2">Protein transport protein</fullName>
    </submittedName>
</protein>
<dbReference type="Proteomes" id="UP000652219">
    <property type="component" value="Unassembled WGS sequence"/>
</dbReference>
<organism evidence="2 3">
    <name type="scientific">Colletotrichum sojae</name>
    <dbReference type="NCBI Taxonomy" id="2175907"/>
    <lineage>
        <taxon>Eukaryota</taxon>
        <taxon>Fungi</taxon>
        <taxon>Dikarya</taxon>
        <taxon>Ascomycota</taxon>
        <taxon>Pezizomycotina</taxon>
        <taxon>Sordariomycetes</taxon>
        <taxon>Hypocreomycetidae</taxon>
        <taxon>Glomerellales</taxon>
        <taxon>Glomerellaceae</taxon>
        <taxon>Colletotrichum</taxon>
        <taxon>Colletotrichum orchidearum species complex</taxon>
    </lineage>
</organism>
<dbReference type="EMBL" id="WIGN01000809">
    <property type="protein sequence ID" value="KAF6783593.1"/>
    <property type="molecule type" value="Genomic_DNA"/>
</dbReference>
<evidence type="ECO:0000313" key="2">
    <source>
        <dbReference type="EMBL" id="KAF6783593.1"/>
    </source>
</evidence>
<dbReference type="AlphaFoldDB" id="A0A8H6ILA4"/>